<feature type="compositionally biased region" description="Basic and acidic residues" evidence="1">
    <location>
        <begin position="46"/>
        <end position="56"/>
    </location>
</feature>
<organism evidence="2 3">
    <name type="scientific">Cryptolaemus montrouzieri</name>
    <dbReference type="NCBI Taxonomy" id="559131"/>
    <lineage>
        <taxon>Eukaryota</taxon>
        <taxon>Metazoa</taxon>
        <taxon>Ecdysozoa</taxon>
        <taxon>Arthropoda</taxon>
        <taxon>Hexapoda</taxon>
        <taxon>Insecta</taxon>
        <taxon>Pterygota</taxon>
        <taxon>Neoptera</taxon>
        <taxon>Endopterygota</taxon>
        <taxon>Coleoptera</taxon>
        <taxon>Polyphaga</taxon>
        <taxon>Cucujiformia</taxon>
        <taxon>Coccinelloidea</taxon>
        <taxon>Coccinellidae</taxon>
        <taxon>Scymninae</taxon>
        <taxon>Scymnini</taxon>
        <taxon>Cryptolaemus</taxon>
    </lineage>
</organism>
<gene>
    <name evidence="2" type="ORF">HHI36_018326</name>
</gene>
<comment type="caution">
    <text evidence="2">The sequence shown here is derived from an EMBL/GenBank/DDBJ whole genome shotgun (WGS) entry which is preliminary data.</text>
</comment>
<feature type="compositionally biased region" description="Polar residues" evidence="1">
    <location>
        <begin position="34"/>
        <end position="44"/>
    </location>
</feature>
<feature type="region of interest" description="Disordered" evidence="1">
    <location>
        <begin position="23"/>
        <end position="56"/>
    </location>
</feature>
<evidence type="ECO:0000256" key="1">
    <source>
        <dbReference type="SAM" id="MobiDB-lite"/>
    </source>
</evidence>
<protein>
    <submittedName>
        <fullName evidence="2">Uncharacterized protein</fullName>
    </submittedName>
</protein>
<proteinExistence type="predicted"/>
<dbReference type="EMBL" id="JABFTP020000165">
    <property type="protein sequence ID" value="KAL3284158.1"/>
    <property type="molecule type" value="Genomic_DNA"/>
</dbReference>
<sequence length="95" mass="10798">MLQSTKRGVNIGCTVYNIYNHLAATDRTEMDTTPPRSSKHTVSPESEPKTPGDGAEKELEKLKKIRQLVGTHYIKSIVNHRVQKTEHQRTRTVQT</sequence>
<name>A0ABD2NZL5_9CUCU</name>
<accession>A0ABD2NZL5</accession>
<evidence type="ECO:0000313" key="3">
    <source>
        <dbReference type="Proteomes" id="UP001516400"/>
    </source>
</evidence>
<dbReference type="AlphaFoldDB" id="A0ABD2NZL5"/>
<dbReference type="Proteomes" id="UP001516400">
    <property type="component" value="Unassembled WGS sequence"/>
</dbReference>
<evidence type="ECO:0000313" key="2">
    <source>
        <dbReference type="EMBL" id="KAL3284158.1"/>
    </source>
</evidence>
<reference evidence="2 3" key="1">
    <citation type="journal article" date="2021" name="BMC Biol.">
        <title>Horizontally acquired antibacterial genes associated with adaptive radiation of ladybird beetles.</title>
        <authorList>
            <person name="Li H.S."/>
            <person name="Tang X.F."/>
            <person name="Huang Y.H."/>
            <person name="Xu Z.Y."/>
            <person name="Chen M.L."/>
            <person name="Du X.Y."/>
            <person name="Qiu B.Y."/>
            <person name="Chen P.T."/>
            <person name="Zhang W."/>
            <person name="Slipinski A."/>
            <person name="Escalona H.E."/>
            <person name="Waterhouse R.M."/>
            <person name="Zwick A."/>
            <person name="Pang H."/>
        </authorList>
    </citation>
    <scope>NUCLEOTIDE SEQUENCE [LARGE SCALE GENOMIC DNA]</scope>
    <source>
        <strain evidence="2">SYSU2018</strain>
    </source>
</reference>
<keyword evidence="3" id="KW-1185">Reference proteome</keyword>